<accession>A0ABD3JIU8</accession>
<reference evidence="5 6" key="1">
    <citation type="submission" date="2024-11" db="EMBL/GenBank/DDBJ databases">
        <title>Chromosome-level genome assembly of Eucalyptus globulus Labill. provides insights into its genome evolution.</title>
        <authorList>
            <person name="Li X."/>
        </authorList>
    </citation>
    <scope>NUCLEOTIDE SEQUENCE [LARGE SCALE GENOMIC DNA]</scope>
    <source>
        <strain evidence="5">CL2024</strain>
        <tissue evidence="5">Fresh tender leaves</tissue>
    </source>
</reference>
<dbReference type="GO" id="GO:0006952">
    <property type="term" value="P:defense response"/>
    <property type="evidence" value="ECO:0007669"/>
    <property type="project" value="UniProtKB-KW"/>
</dbReference>
<evidence type="ECO:0000313" key="6">
    <source>
        <dbReference type="Proteomes" id="UP001634007"/>
    </source>
</evidence>
<evidence type="ECO:0000259" key="4">
    <source>
        <dbReference type="PROSITE" id="PS50104"/>
    </source>
</evidence>
<dbReference type="PROSITE" id="PS50104">
    <property type="entry name" value="TIR"/>
    <property type="match status" value="1"/>
</dbReference>
<dbReference type="SUPFAM" id="SSF52058">
    <property type="entry name" value="L domain-like"/>
    <property type="match status" value="3"/>
</dbReference>
<dbReference type="InterPro" id="IPR044974">
    <property type="entry name" value="Disease_R_plants"/>
</dbReference>
<evidence type="ECO:0000256" key="2">
    <source>
        <dbReference type="ARBA" id="ARBA00022737"/>
    </source>
</evidence>
<dbReference type="InterPro" id="IPR000157">
    <property type="entry name" value="TIR_dom"/>
</dbReference>
<dbReference type="EMBL" id="JBJKBG010000008">
    <property type="protein sequence ID" value="KAL3727564.1"/>
    <property type="molecule type" value="Genomic_DNA"/>
</dbReference>
<name>A0ABD3JIU8_EUCGL</name>
<gene>
    <name evidence="5" type="ORF">ACJRO7_032320</name>
</gene>
<dbReference type="PANTHER" id="PTHR11017:SF570">
    <property type="entry name" value="DISEASE RESISTANCE PROTEIN (TIR-NBS CLASS)-RELATED"/>
    <property type="match status" value="1"/>
</dbReference>
<dbReference type="InterPro" id="IPR058192">
    <property type="entry name" value="WHD_ROQ1-like"/>
</dbReference>
<comment type="caution">
    <text evidence="5">The sequence shown here is derived from an EMBL/GenBank/DDBJ whole genome shotgun (WGS) entry which is preliminary data.</text>
</comment>
<evidence type="ECO:0000256" key="1">
    <source>
        <dbReference type="ARBA" id="ARBA00022614"/>
    </source>
</evidence>
<evidence type="ECO:0000256" key="3">
    <source>
        <dbReference type="ARBA" id="ARBA00022821"/>
    </source>
</evidence>
<keyword evidence="3" id="KW-0611">Plant defense</keyword>
<evidence type="ECO:0000313" key="5">
    <source>
        <dbReference type="EMBL" id="KAL3727564.1"/>
    </source>
</evidence>
<dbReference type="InterPro" id="IPR035897">
    <property type="entry name" value="Toll_tir_struct_dom_sf"/>
</dbReference>
<dbReference type="Gene3D" id="1.10.8.430">
    <property type="entry name" value="Helical domain of apoptotic protease-activating factors"/>
    <property type="match status" value="1"/>
</dbReference>
<keyword evidence="1" id="KW-0433">Leucine-rich repeat</keyword>
<dbReference type="PRINTS" id="PR00364">
    <property type="entry name" value="DISEASERSIST"/>
</dbReference>
<dbReference type="InterPro" id="IPR055414">
    <property type="entry name" value="LRR_R13L4/SHOC2-like"/>
</dbReference>
<dbReference type="PANTHER" id="PTHR11017">
    <property type="entry name" value="LEUCINE-RICH REPEAT-CONTAINING PROTEIN"/>
    <property type="match status" value="1"/>
</dbReference>
<keyword evidence="2" id="KW-0677">Repeat</keyword>
<organism evidence="5 6">
    <name type="scientific">Eucalyptus globulus</name>
    <name type="common">Tasmanian blue gum</name>
    <dbReference type="NCBI Taxonomy" id="34317"/>
    <lineage>
        <taxon>Eukaryota</taxon>
        <taxon>Viridiplantae</taxon>
        <taxon>Streptophyta</taxon>
        <taxon>Embryophyta</taxon>
        <taxon>Tracheophyta</taxon>
        <taxon>Spermatophyta</taxon>
        <taxon>Magnoliopsida</taxon>
        <taxon>eudicotyledons</taxon>
        <taxon>Gunneridae</taxon>
        <taxon>Pentapetalae</taxon>
        <taxon>rosids</taxon>
        <taxon>malvids</taxon>
        <taxon>Myrtales</taxon>
        <taxon>Myrtaceae</taxon>
        <taxon>Myrtoideae</taxon>
        <taxon>Eucalypteae</taxon>
        <taxon>Eucalyptus</taxon>
    </lineage>
</organism>
<dbReference type="InterPro" id="IPR032675">
    <property type="entry name" value="LRR_dom_sf"/>
</dbReference>
<sequence length="1329" mass="151881">MTTPSGYDYEVFLSFRGPDTRAGFTDFLYTSMIDMGIRANKDDEDLRKGEEFGPALLQAIEQSRISIPILSKGYASSIWCLKELVKMVECLRTKGQKIMPIFYDVAPAEVRYQTGEGEFTRQFTQQVFNDLKKAYLMVSDCLVNVDHQVKKIMEMIGAQTSETRIIGICGMGGIGKTTIAKIIYNQLSHNFVNHCFLYNVQETSKLKGIEWLQNQLISDICKVKWIDLRNSDEGIQTIKDRLPNKRVLLLLDDVEEDDHMDALVGKQDWFGKGSKLIITTRNKDVLNVPEVDDCYEVDIMDPDQSLQLFSKHAFRRDSPLDDHVNQSKRAIGIAGGLPLALEVIGSLLSRTDKKKWDGKLNELENVPPKDVQRKLEISYNALDLQEKRMFLDIACFLIGYEKDNVIHFWDESNSFPERAIEVLQNMSLIKIKGYNKVWMHDQLRDLGREIGQKEVEALRLEFDHERRYHFTYEDFKSLSNLRFLEVDNSKGNFGAEETLLWHWHELPSNVLPTNVFQENIDLLPQLRWLSWHNISPMFNITNFSMEDLMAKNLKVLNLSHCQRLKRTPIFFAHPNLERLILHHCESLTEIDRSIGKLKRLAFLGLGCCGNLQRLPDELGDLARLEYLSLECCTSLKSLPDTIGNLESLIELNLNSMRIKELPDSMGKLKNLKVVRMWCSEISKIPDAFWTIEKLEEIGGYFHSARVKIGDCIHGNQSLRKLRLSRVVIPALPRLPESLIDLYLRYLYMDAFPDLSNLTNLRELELGFDRVCTDGPLEDFVPVVNPMPQWLGNLTKLRRLDLRFACPTASTIDNPSLPPQLKSLHLTFSDLCRLPRLPSSLSSLELHDCRSLSSIEDLSNLNKLSSLEIKGTAITEIQGLGCLENLRSLELLRLRQVKILPDLSNLNKLSALQVHKCDNLVEIQGELPEYLDKLSIYSCGSLEKLPDLSGLKELQTIEVRNCTKLIVEAILDFARRSQADLWENLRYLHIGDLEQVEILPDLSYLSKLRSLEVDFCHNLAEIQGELPLSLEKLKISACESLQKLPDLSSLKNLEQVYIRRCMTLKGKAILGSAQRSQANLWENLLYLGICGLRQVKILPDLSALNKLRRLRVSNCGKLVEIQSELPQSLETLEISSCKSLQKLPDLSSLKVEIMDISSRGSLEDLADLSSWFVQPIVVIVGCRKLNVEAILGSARKATLLENLQYLRIRCFGQVKALPDLRNLNKLRGLRVEKCPSLVEIQGELPQSFEELEISSCGSLLRLPNLSSLKGLQKVVMKGCMQLNVEAIYRLCLERSVEFVGEDDELEGEDESFSFWTKRRRIWISARRQRI</sequence>
<dbReference type="GO" id="GO:0051707">
    <property type="term" value="P:response to other organism"/>
    <property type="evidence" value="ECO:0007669"/>
    <property type="project" value="UniProtKB-ARBA"/>
</dbReference>
<dbReference type="SUPFAM" id="SSF52200">
    <property type="entry name" value="Toll/Interleukin receptor TIR domain"/>
    <property type="match status" value="1"/>
</dbReference>
<proteinExistence type="predicted"/>
<dbReference type="Pfam" id="PF00931">
    <property type="entry name" value="NB-ARC"/>
    <property type="match status" value="1"/>
</dbReference>
<dbReference type="SUPFAM" id="SSF52540">
    <property type="entry name" value="P-loop containing nucleoside triphosphate hydrolases"/>
    <property type="match status" value="1"/>
</dbReference>
<feature type="domain" description="TIR" evidence="4">
    <location>
        <begin position="7"/>
        <end position="131"/>
    </location>
</feature>
<dbReference type="Proteomes" id="UP001634007">
    <property type="component" value="Unassembled WGS sequence"/>
</dbReference>
<dbReference type="SMART" id="SM00364">
    <property type="entry name" value="LRR_BAC"/>
    <property type="match status" value="6"/>
</dbReference>
<dbReference type="Pfam" id="PF01582">
    <property type="entry name" value="TIR"/>
    <property type="match status" value="1"/>
</dbReference>
<dbReference type="Pfam" id="PF23282">
    <property type="entry name" value="WHD_ROQ1"/>
    <property type="match status" value="1"/>
</dbReference>
<dbReference type="InterPro" id="IPR036390">
    <property type="entry name" value="WH_DNA-bd_sf"/>
</dbReference>
<dbReference type="InterPro" id="IPR002182">
    <property type="entry name" value="NB-ARC"/>
</dbReference>
<dbReference type="Gene3D" id="3.40.50.300">
    <property type="entry name" value="P-loop containing nucleotide triphosphate hydrolases"/>
    <property type="match status" value="1"/>
</dbReference>
<dbReference type="InterPro" id="IPR042197">
    <property type="entry name" value="Apaf_helical"/>
</dbReference>
<dbReference type="Gene3D" id="3.40.50.10140">
    <property type="entry name" value="Toll/interleukin-1 receptor homology (TIR) domain"/>
    <property type="match status" value="1"/>
</dbReference>
<dbReference type="Pfam" id="PF23598">
    <property type="entry name" value="LRR_14"/>
    <property type="match status" value="1"/>
</dbReference>
<keyword evidence="6" id="KW-1185">Reference proteome</keyword>
<protein>
    <recommendedName>
        <fullName evidence="4">TIR domain-containing protein</fullName>
    </recommendedName>
</protein>
<dbReference type="SMART" id="SM00255">
    <property type="entry name" value="TIR"/>
    <property type="match status" value="1"/>
</dbReference>
<dbReference type="Gene3D" id="3.80.10.10">
    <property type="entry name" value="Ribonuclease Inhibitor"/>
    <property type="match status" value="5"/>
</dbReference>
<dbReference type="InterPro" id="IPR027417">
    <property type="entry name" value="P-loop_NTPase"/>
</dbReference>
<dbReference type="SUPFAM" id="SSF46785">
    <property type="entry name" value="Winged helix' DNA-binding domain"/>
    <property type="match status" value="1"/>
</dbReference>